<dbReference type="Gene3D" id="3.80.10.10">
    <property type="entry name" value="Ribonuclease Inhibitor"/>
    <property type="match status" value="3"/>
</dbReference>
<keyword evidence="1" id="KW-0677">Repeat</keyword>
<accession>A0A0K8RGZ8</accession>
<evidence type="ECO:0000256" key="1">
    <source>
        <dbReference type="ARBA" id="ARBA00022737"/>
    </source>
</evidence>
<dbReference type="SUPFAM" id="SSF52047">
    <property type="entry name" value="RNI-like"/>
    <property type="match status" value="2"/>
</dbReference>
<sequence length="685" mass="79030">MVIMLYFGIEQSFDSIVNDNLQQLQIDLKNKNFDLLNPCTARDGKCCWIYHVVEDFNRILKSIKSGLCELIPNTFYLGFLKSGTYEFEFSEYEIFQASIIHHILLRYHKCINSLILSKYQLVQTYSNIILDALQYNESITELYLDGSDIIDHNLLLGVISKLKTLEKLSLSSMYSVKEELSSILTKNTNLRFVNLQDVSVNNALDILYERCNKLNSLILKCHINPDKLQTLENLLNQKLKLAVITNIGDNHRLSFPAINDALFLKSLEISHFVMRGSQVKFIHSLMKNTCLETLELSHCTFDYNSIRDFATALKENRVLQKVVLQFCTIPDEGAILIAESICTNNSLRTLCVKTNIFSTIGNVTLINALAHNKTLKTLNLGYISINKEINDALEKSNAHHRVHIFHDERGMHCLTNYINRYANTIVDLNVECIVFVEDEKKLENFLFALTKARNLKFLEFSTGMLMSKTATRYICQILTNTQTLKRLFIRGGLSHKYLVSIMDSLSINKTVNEFELSYPCTKKTVSSLCNMLLKNKTLTSFGHVYGDYEDIRTLSVALEKNTSIIDFRAQYTPTLGADVSSVMKTLRRNYSLMCRASLFAQNPNSYSEYAKYFDVHWNTPEFYNLMCEMTQDPLQIKKWIRNGNRFIAQNLFQLTNVCNELRTTDMIYDCWVHIFSYVRMIDIES</sequence>
<evidence type="ECO:0000313" key="2">
    <source>
        <dbReference type="EMBL" id="JAA70415.1"/>
    </source>
</evidence>
<dbReference type="InterPro" id="IPR001611">
    <property type="entry name" value="Leu-rich_rpt"/>
</dbReference>
<name>A0A0K8RGZ8_IXORI</name>
<dbReference type="PANTHER" id="PTHR24111:SF0">
    <property type="entry name" value="LEUCINE-RICH REPEAT-CONTAINING PROTEIN"/>
    <property type="match status" value="1"/>
</dbReference>
<dbReference type="EMBL" id="GADI01003393">
    <property type="protein sequence ID" value="JAA70415.1"/>
    <property type="molecule type" value="mRNA"/>
</dbReference>
<dbReference type="PANTHER" id="PTHR24111">
    <property type="entry name" value="LEUCINE-RICH REPEAT-CONTAINING PROTEIN 34"/>
    <property type="match status" value="1"/>
</dbReference>
<proteinExistence type="evidence at transcript level"/>
<protein>
    <submittedName>
        <fullName evidence="2">Putative ran gtpase-activating protein</fullName>
    </submittedName>
</protein>
<organism evidence="2">
    <name type="scientific">Ixodes ricinus</name>
    <name type="common">Common tick</name>
    <name type="synonym">Acarus ricinus</name>
    <dbReference type="NCBI Taxonomy" id="34613"/>
    <lineage>
        <taxon>Eukaryota</taxon>
        <taxon>Metazoa</taxon>
        <taxon>Ecdysozoa</taxon>
        <taxon>Arthropoda</taxon>
        <taxon>Chelicerata</taxon>
        <taxon>Arachnida</taxon>
        <taxon>Acari</taxon>
        <taxon>Parasitiformes</taxon>
        <taxon>Ixodida</taxon>
        <taxon>Ixodoidea</taxon>
        <taxon>Ixodidae</taxon>
        <taxon>Ixodinae</taxon>
        <taxon>Ixodes</taxon>
    </lineage>
</organism>
<dbReference type="AlphaFoldDB" id="A0A0K8RGZ8"/>
<dbReference type="InterPro" id="IPR052201">
    <property type="entry name" value="LRR-containing_regulator"/>
</dbReference>
<dbReference type="InterPro" id="IPR032675">
    <property type="entry name" value="LRR_dom_sf"/>
</dbReference>
<reference evidence="2" key="1">
    <citation type="submission" date="2012-12" db="EMBL/GenBank/DDBJ databases">
        <title>Identification and characterization of a phenylalanine ammonia-lyase gene family in Isatis indigotica Fort.</title>
        <authorList>
            <person name="Liu Q."/>
            <person name="Chen J."/>
            <person name="Zhou X."/>
            <person name="Di P."/>
            <person name="Xiao Y."/>
            <person name="Xuan H."/>
            <person name="Zhang L."/>
            <person name="Chen W."/>
        </authorList>
    </citation>
    <scope>NUCLEOTIDE SEQUENCE</scope>
    <source>
        <tissue evidence="2">Salivary gland</tissue>
    </source>
</reference>
<dbReference type="Pfam" id="PF13516">
    <property type="entry name" value="LRR_6"/>
    <property type="match status" value="2"/>
</dbReference>